<organism evidence="2 3">
    <name type="scientific">Catenaria anguillulae PL171</name>
    <dbReference type="NCBI Taxonomy" id="765915"/>
    <lineage>
        <taxon>Eukaryota</taxon>
        <taxon>Fungi</taxon>
        <taxon>Fungi incertae sedis</taxon>
        <taxon>Blastocladiomycota</taxon>
        <taxon>Blastocladiomycetes</taxon>
        <taxon>Blastocladiales</taxon>
        <taxon>Catenariaceae</taxon>
        <taxon>Catenaria</taxon>
    </lineage>
</organism>
<protein>
    <recommendedName>
        <fullName evidence="4">F-box domain-containing protein</fullName>
    </recommendedName>
</protein>
<proteinExistence type="predicted"/>
<dbReference type="AlphaFoldDB" id="A0A1Y2HV24"/>
<evidence type="ECO:0000256" key="1">
    <source>
        <dbReference type="SAM" id="MobiDB-lite"/>
    </source>
</evidence>
<reference evidence="2 3" key="1">
    <citation type="submission" date="2016-07" db="EMBL/GenBank/DDBJ databases">
        <title>Pervasive Adenine N6-methylation of Active Genes in Fungi.</title>
        <authorList>
            <consortium name="DOE Joint Genome Institute"/>
            <person name="Mondo S.J."/>
            <person name="Dannebaum R.O."/>
            <person name="Kuo R.C."/>
            <person name="Labutti K."/>
            <person name="Haridas S."/>
            <person name="Kuo A."/>
            <person name="Salamov A."/>
            <person name="Ahrendt S.R."/>
            <person name="Lipzen A."/>
            <person name="Sullivan W."/>
            <person name="Andreopoulos W.B."/>
            <person name="Clum A."/>
            <person name="Lindquist E."/>
            <person name="Daum C."/>
            <person name="Ramamoorthy G.K."/>
            <person name="Gryganskyi A."/>
            <person name="Culley D."/>
            <person name="Magnuson J.K."/>
            <person name="James T.Y."/>
            <person name="O'Malley M.A."/>
            <person name="Stajich J.E."/>
            <person name="Spatafora J.W."/>
            <person name="Visel A."/>
            <person name="Grigoriev I.V."/>
        </authorList>
    </citation>
    <scope>NUCLEOTIDE SEQUENCE [LARGE SCALE GENOMIC DNA]</scope>
    <source>
        <strain evidence="2 3">PL171</strain>
    </source>
</reference>
<dbReference type="SUPFAM" id="SSF52047">
    <property type="entry name" value="RNI-like"/>
    <property type="match status" value="1"/>
</dbReference>
<accession>A0A1Y2HV24</accession>
<comment type="caution">
    <text evidence="2">The sequence shown here is derived from an EMBL/GenBank/DDBJ whole genome shotgun (WGS) entry which is preliminary data.</text>
</comment>
<dbReference type="EMBL" id="MCFL01000009">
    <property type="protein sequence ID" value="ORZ38359.1"/>
    <property type="molecule type" value="Genomic_DNA"/>
</dbReference>
<feature type="compositionally biased region" description="Low complexity" evidence="1">
    <location>
        <begin position="261"/>
        <end position="279"/>
    </location>
</feature>
<evidence type="ECO:0000313" key="3">
    <source>
        <dbReference type="Proteomes" id="UP000193411"/>
    </source>
</evidence>
<evidence type="ECO:0000313" key="2">
    <source>
        <dbReference type="EMBL" id="ORZ38359.1"/>
    </source>
</evidence>
<name>A0A1Y2HV24_9FUNG</name>
<feature type="compositionally biased region" description="Low complexity" evidence="1">
    <location>
        <begin position="289"/>
        <end position="309"/>
    </location>
</feature>
<feature type="region of interest" description="Disordered" evidence="1">
    <location>
        <begin position="261"/>
        <end position="310"/>
    </location>
</feature>
<dbReference type="Proteomes" id="UP000193411">
    <property type="component" value="Unassembled WGS sequence"/>
</dbReference>
<gene>
    <name evidence="2" type="ORF">BCR44DRAFT_1429110</name>
</gene>
<keyword evidence="3" id="KW-1185">Reference proteome</keyword>
<evidence type="ECO:0008006" key="4">
    <source>
        <dbReference type="Google" id="ProtNLM"/>
    </source>
</evidence>
<sequence>MMTTTNDQPPLTLTSLPSDALDPCLSRYLSPADLTQLALTCRAARDLAIPHLYRHLILPNLPALPRLHATLSTRPDLARHVVTITAGAPMMMDLAQFDFRQLLNLKKLVPGSMGLFMSLGFLDLANVLRKRQAWIKGSRVYPLSAVMAYDPLLRNANGHAEKTPYFVTFIDFKRKIMDVTNEQPLPMLSALIVYPWFEVIGTKDKNQQAEWRIRNAVIAQQGGDDRPQNDAWFARGKEVEVLEKSGIRMHEDHVYDLCAAPSPSSSATTTAASPVTASPKSKRNPRMGASKSSKASASPSSKFASTSPPVKTPGLTGSVSAFMATAAAFSTIRSNPLYPESRVTRIQLGGEAAWIQRGITNPMSKLRALEKYSTNMLAAFTKVLSTPWTTIRHLEFTESYFLGIFIRHVLGVLDPLLRRVPTKGRALRELHLMASDGRGGDGKCWMWPKDKTPLDPLKSDGKMHLKRLLVHDGNKSNRWDNQILIHPGMLHGLSYLSLTQCSMHVVTPMPTSQFAQSFPPVNGDARLPTIHIRHVSLANLTSLTLDAAKLYSSFTPSAASQWGAVPYMLPRARNLQYLALINMELMPVPAAPKFTPDHLLAILRKYPVLKQLVVRAAPFTRAHFEYLARVLFHPPPELSPLPKGSSACSCLRKRARCPGCTLAARPCIHSSRRFPCRDPSRSMPTRIWPGIPRVRESMPFQIGKGGSGMGAGSLEAKAWMSMMNPGKVVCNKCATDEVEWVGGKGEKGWRRVRLVEVLDEMPFLGIETWGLLM</sequence>